<dbReference type="Pfam" id="PF14322">
    <property type="entry name" value="SusD-like_3"/>
    <property type="match status" value="1"/>
</dbReference>
<evidence type="ECO:0000313" key="3">
    <source>
        <dbReference type="Proteomes" id="UP000625283"/>
    </source>
</evidence>
<accession>A0ABS1R2I5</accession>
<dbReference type="PROSITE" id="PS51257">
    <property type="entry name" value="PROKAR_LIPOPROTEIN"/>
    <property type="match status" value="1"/>
</dbReference>
<name>A0ABS1R2I5_9SPHI</name>
<sequence>MINIKLRYKAFLFSLLSGFLLLAVSCSKLLEVNIPNDKIEAPTVYQDAATIKAALNSLYLDLSLASILGKGNNGTSFNLSLFTDELEFFGTTTAPQDMFENTITDIHSYTTSWWNGTYQNIYAINAFIEGVSGSSVLDAKLKDQFLGEAYTLRALYYHYLSILYGDVPHTVSTDYVINKTLKKLPYQELLLKIEDDLNDAVALLDYDYRDPNKFYINKSVALVLLLENYIAQHKYDKAEAVAQTILDQQLYHMEEDASRTFKKDASSTIWQIAPRFATNVTNEASLYLFSNFTLSSSVISTHLFNLFENQDKRKQAWLQEFHSGDQVYYQVYKYKNQSNNTDEFSIFYRIEQVYLQLAYALFMQEKKNMAIGTLNILRQQRGLDALPETLGDEEFVSQYLAESSREFFTENGRRFIDLKNTGRLEDLKHVKPNFRSYHNLMPIPYRQIEINKNLLPNNSGY</sequence>
<organism evidence="2 3">
    <name type="scientific">Sphingobacterium faecale</name>
    <dbReference type="NCBI Taxonomy" id="2803775"/>
    <lineage>
        <taxon>Bacteria</taxon>
        <taxon>Pseudomonadati</taxon>
        <taxon>Bacteroidota</taxon>
        <taxon>Sphingobacteriia</taxon>
        <taxon>Sphingobacteriales</taxon>
        <taxon>Sphingobacteriaceae</taxon>
        <taxon>Sphingobacterium</taxon>
    </lineage>
</organism>
<keyword evidence="3" id="KW-1185">Reference proteome</keyword>
<evidence type="ECO:0000313" key="2">
    <source>
        <dbReference type="EMBL" id="MBL1408247.1"/>
    </source>
</evidence>
<evidence type="ECO:0000259" key="1">
    <source>
        <dbReference type="Pfam" id="PF14322"/>
    </source>
</evidence>
<dbReference type="EMBL" id="JAERTY010000003">
    <property type="protein sequence ID" value="MBL1408247.1"/>
    <property type="molecule type" value="Genomic_DNA"/>
</dbReference>
<proteinExistence type="predicted"/>
<comment type="caution">
    <text evidence="2">The sequence shown here is derived from an EMBL/GenBank/DDBJ whole genome shotgun (WGS) entry which is preliminary data.</text>
</comment>
<dbReference type="Proteomes" id="UP000625283">
    <property type="component" value="Unassembled WGS sequence"/>
</dbReference>
<dbReference type="RefSeq" id="WP_202102028.1">
    <property type="nucleotide sequence ID" value="NZ_JAERTY010000003.1"/>
</dbReference>
<reference evidence="2 3" key="1">
    <citation type="submission" date="2021-01" db="EMBL/GenBank/DDBJ databases">
        <title>C459-1 draft genome sequence.</title>
        <authorList>
            <person name="Zhang X.-F."/>
        </authorList>
    </citation>
    <scope>NUCLEOTIDE SEQUENCE [LARGE SCALE GENOMIC DNA]</scope>
    <source>
        <strain evidence="3">C459-1</strain>
    </source>
</reference>
<dbReference type="SUPFAM" id="SSF48452">
    <property type="entry name" value="TPR-like"/>
    <property type="match status" value="1"/>
</dbReference>
<protein>
    <submittedName>
        <fullName evidence="2">RagB/SusD family nutrient uptake outer membrane protein</fullName>
    </submittedName>
</protein>
<dbReference type="InterPro" id="IPR011990">
    <property type="entry name" value="TPR-like_helical_dom_sf"/>
</dbReference>
<dbReference type="Gene3D" id="1.25.40.390">
    <property type="match status" value="1"/>
</dbReference>
<dbReference type="InterPro" id="IPR033985">
    <property type="entry name" value="SusD-like_N"/>
</dbReference>
<feature type="domain" description="SusD-like N-terminal" evidence="1">
    <location>
        <begin position="98"/>
        <end position="224"/>
    </location>
</feature>
<gene>
    <name evidence="2" type="ORF">JKG61_05735</name>
</gene>